<protein>
    <submittedName>
        <fullName evidence="2">Uncharacterized protein</fullName>
    </submittedName>
</protein>
<dbReference type="PATRIC" id="fig|935700.4.peg.3919"/>
<keyword evidence="3" id="KW-1185">Reference proteome</keyword>
<dbReference type="OrthoDB" id="7659358at2"/>
<comment type="caution">
    <text evidence="2">The sequence shown here is derived from an EMBL/GenBank/DDBJ whole genome shotgun (WGS) entry which is preliminary data.</text>
</comment>
<organism evidence="2 3">
    <name type="scientific">Jannaschia aquimarina</name>
    <dbReference type="NCBI Taxonomy" id="935700"/>
    <lineage>
        <taxon>Bacteria</taxon>
        <taxon>Pseudomonadati</taxon>
        <taxon>Pseudomonadota</taxon>
        <taxon>Alphaproteobacteria</taxon>
        <taxon>Rhodobacterales</taxon>
        <taxon>Roseobacteraceae</taxon>
        <taxon>Jannaschia</taxon>
    </lineage>
</organism>
<reference evidence="2 3" key="1">
    <citation type="submission" date="2015-02" db="EMBL/GenBank/DDBJ databases">
        <title>Genome Sequence of Jannaschia aquimarina DSM28248, a member of the Roseobacter clade.</title>
        <authorList>
            <person name="Voget S."/>
            <person name="Daniel R."/>
        </authorList>
    </citation>
    <scope>NUCLEOTIDE SEQUENCE [LARGE SCALE GENOMIC DNA]</scope>
    <source>
        <strain evidence="2 3">GSW-M26</strain>
    </source>
</reference>
<evidence type="ECO:0000313" key="3">
    <source>
        <dbReference type="Proteomes" id="UP000032232"/>
    </source>
</evidence>
<keyword evidence="1" id="KW-0812">Transmembrane</keyword>
<sequence>MHRHQPDPAPDYTNAFLGISYLILVMALWVIWGIWGYVAALATCWLVHTGIGRLAVIRARDD</sequence>
<evidence type="ECO:0000313" key="2">
    <source>
        <dbReference type="EMBL" id="KIT14512.1"/>
    </source>
</evidence>
<keyword evidence="1" id="KW-0472">Membrane</keyword>
<evidence type="ECO:0000256" key="1">
    <source>
        <dbReference type="SAM" id="Phobius"/>
    </source>
</evidence>
<dbReference type="STRING" id="935700.jaqu_38020"/>
<proteinExistence type="predicted"/>
<feature type="transmembrane region" description="Helical" evidence="1">
    <location>
        <begin position="12"/>
        <end position="31"/>
    </location>
</feature>
<keyword evidence="1" id="KW-1133">Transmembrane helix</keyword>
<feature type="transmembrane region" description="Helical" evidence="1">
    <location>
        <begin position="37"/>
        <end position="56"/>
    </location>
</feature>
<accession>A0A0D1CIG7</accession>
<gene>
    <name evidence="2" type="ORF">jaqu_38020</name>
</gene>
<dbReference type="Proteomes" id="UP000032232">
    <property type="component" value="Unassembled WGS sequence"/>
</dbReference>
<dbReference type="EMBL" id="JYFE01000074">
    <property type="protein sequence ID" value="KIT14512.1"/>
    <property type="molecule type" value="Genomic_DNA"/>
</dbReference>
<dbReference type="RefSeq" id="WP_043920544.1">
    <property type="nucleotide sequence ID" value="NZ_FZPF01000012.1"/>
</dbReference>
<dbReference type="AlphaFoldDB" id="A0A0D1CIG7"/>
<name>A0A0D1CIG7_9RHOB</name>